<dbReference type="Gene3D" id="3.30.70.330">
    <property type="match status" value="4"/>
</dbReference>
<evidence type="ECO:0000256" key="9">
    <source>
        <dbReference type="PROSITE-ProRule" id="PRU00176"/>
    </source>
</evidence>
<dbReference type="FunFam" id="3.30.70.330:FF:000711">
    <property type="entry name" value="Pre-mRNA splicing factor (Prp24), putative"/>
    <property type="match status" value="1"/>
</dbReference>
<dbReference type="Pfam" id="PF00076">
    <property type="entry name" value="RRM_1"/>
    <property type="match status" value="3"/>
</dbReference>
<keyword evidence="3" id="KW-0677">Repeat</keyword>
<name>A0A5M9JLM8_MONFR</name>
<dbReference type="InterPro" id="IPR011990">
    <property type="entry name" value="TPR-like_helical_dom_sf"/>
</dbReference>
<feature type="region of interest" description="Disordered" evidence="10">
    <location>
        <begin position="518"/>
        <end position="564"/>
    </location>
</feature>
<dbReference type="AlphaFoldDB" id="A0A5M9JLM8"/>
<feature type="compositionally biased region" description="Polar residues" evidence="10">
    <location>
        <begin position="868"/>
        <end position="877"/>
    </location>
</feature>
<dbReference type="CDD" id="cd12299">
    <property type="entry name" value="RRM4_Prp24"/>
    <property type="match status" value="1"/>
</dbReference>
<dbReference type="PANTHER" id="PTHR24012">
    <property type="entry name" value="RNA BINDING PROTEIN"/>
    <property type="match status" value="1"/>
</dbReference>
<gene>
    <name evidence="12" type="ORF">EYC84_001243</name>
</gene>
<comment type="function">
    <text evidence="7">Functions as a recycling factor of the spliceosome, a machinery that forms on each precursor-messenger RNA (pre-mRNA) and catalyzes the removal of introns. Chaperones the re-annealing of U4 and U6 snRNAs (small nuclear RNAs) released from previous rounds of splicing, an initial step in reforming the U4/U6-U5 tri-snRNP (small nuclear ribonucleoprotein) that can reassemble into another spliceosome complex; this step involves binding U6 and facilitating the unwinding of the U6 internal stem loop, followed by base-pairing of U6 to U4.</text>
</comment>
<keyword evidence="5" id="KW-0508">mRNA splicing</keyword>
<proteinExistence type="predicted"/>
<dbReference type="GO" id="GO:0006397">
    <property type="term" value="P:mRNA processing"/>
    <property type="evidence" value="ECO:0007669"/>
    <property type="project" value="UniProtKB-KW"/>
</dbReference>
<dbReference type="PROSITE" id="PS50102">
    <property type="entry name" value="RRM"/>
    <property type="match status" value="4"/>
</dbReference>
<reference evidence="12 13" key="1">
    <citation type="submission" date="2019-06" db="EMBL/GenBank/DDBJ databases">
        <title>Genome Sequence of the Brown Rot Fungal Pathogen Monilinia fructicola.</title>
        <authorList>
            <person name="De Miccolis Angelini R.M."/>
            <person name="Landi L."/>
            <person name="Abate D."/>
            <person name="Pollastro S."/>
            <person name="Romanazzi G."/>
            <person name="Faretra F."/>
        </authorList>
    </citation>
    <scope>NUCLEOTIDE SEQUENCE [LARGE SCALE GENOMIC DNA]</scope>
    <source>
        <strain evidence="12 13">Mfrc123</strain>
    </source>
</reference>
<evidence type="ECO:0000256" key="2">
    <source>
        <dbReference type="ARBA" id="ARBA00022664"/>
    </source>
</evidence>
<evidence type="ECO:0000313" key="13">
    <source>
        <dbReference type="Proteomes" id="UP000322873"/>
    </source>
</evidence>
<evidence type="ECO:0000256" key="8">
    <source>
        <dbReference type="ARBA" id="ARBA00093627"/>
    </source>
</evidence>
<organism evidence="12 13">
    <name type="scientific">Monilinia fructicola</name>
    <name type="common">Brown rot fungus</name>
    <name type="synonym">Ciboria fructicola</name>
    <dbReference type="NCBI Taxonomy" id="38448"/>
    <lineage>
        <taxon>Eukaryota</taxon>
        <taxon>Fungi</taxon>
        <taxon>Dikarya</taxon>
        <taxon>Ascomycota</taxon>
        <taxon>Pezizomycotina</taxon>
        <taxon>Leotiomycetes</taxon>
        <taxon>Helotiales</taxon>
        <taxon>Sclerotiniaceae</taxon>
        <taxon>Monilinia</taxon>
    </lineage>
</organism>
<accession>A0A5M9JLM8</accession>
<feature type="domain" description="RRM" evidence="11">
    <location>
        <begin position="655"/>
        <end position="732"/>
    </location>
</feature>
<dbReference type="EMBL" id="VICG01000008">
    <property type="protein sequence ID" value="KAA8569637.1"/>
    <property type="molecule type" value="Genomic_DNA"/>
</dbReference>
<evidence type="ECO:0000256" key="3">
    <source>
        <dbReference type="ARBA" id="ARBA00022737"/>
    </source>
</evidence>
<dbReference type="Pfam" id="PF16842">
    <property type="entry name" value="RRM_occluded"/>
    <property type="match status" value="1"/>
</dbReference>
<feature type="compositionally biased region" description="Polar residues" evidence="10">
    <location>
        <begin position="979"/>
        <end position="989"/>
    </location>
</feature>
<keyword evidence="2" id="KW-0507">mRNA processing</keyword>
<evidence type="ECO:0000256" key="7">
    <source>
        <dbReference type="ARBA" id="ARBA00093374"/>
    </source>
</evidence>
<dbReference type="InterPro" id="IPR035979">
    <property type="entry name" value="RBD_domain_sf"/>
</dbReference>
<dbReference type="SMART" id="SM00360">
    <property type="entry name" value="RRM"/>
    <property type="match status" value="4"/>
</dbReference>
<feature type="domain" description="RRM" evidence="11">
    <location>
        <begin position="877"/>
        <end position="950"/>
    </location>
</feature>
<dbReference type="FunFam" id="1.25.40.10:FF:000632">
    <property type="entry name" value="Pre-mRNA splicing factor (Prp24), putative"/>
    <property type="match status" value="1"/>
</dbReference>
<keyword evidence="13" id="KW-1185">Reference proteome</keyword>
<evidence type="ECO:0000256" key="1">
    <source>
        <dbReference type="ARBA" id="ARBA00004123"/>
    </source>
</evidence>
<dbReference type="CDD" id="cd00590">
    <property type="entry name" value="RRM_SF"/>
    <property type="match status" value="1"/>
</dbReference>
<dbReference type="InterPro" id="IPR012677">
    <property type="entry name" value="Nucleotide-bd_a/b_plait_sf"/>
</dbReference>
<dbReference type="FunFam" id="3.30.70.330:FF:000523">
    <property type="entry name" value="Pre-mRNA splicing factor (Prp24), putative"/>
    <property type="match status" value="1"/>
</dbReference>
<feature type="region of interest" description="Disordered" evidence="10">
    <location>
        <begin position="966"/>
        <end position="1032"/>
    </location>
</feature>
<dbReference type="FunFam" id="3.30.70.330:FF:000588">
    <property type="entry name" value="Pre-mRNA splicing factor (Prp24), putative"/>
    <property type="match status" value="1"/>
</dbReference>
<comment type="caution">
    <text evidence="12">The sequence shown here is derived from an EMBL/GenBank/DDBJ whole genome shotgun (WGS) entry which is preliminary data.</text>
</comment>
<dbReference type="SUPFAM" id="SSF48452">
    <property type="entry name" value="TPR-like"/>
    <property type="match status" value="1"/>
</dbReference>
<dbReference type="GO" id="GO:0003723">
    <property type="term" value="F:RNA binding"/>
    <property type="evidence" value="ECO:0007669"/>
    <property type="project" value="UniProtKB-UniRule"/>
</dbReference>
<dbReference type="GO" id="GO:0008380">
    <property type="term" value="P:RNA splicing"/>
    <property type="evidence" value="ECO:0007669"/>
    <property type="project" value="UniProtKB-KW"/>
</dbReference>
<keyword evidence="4 9" id="KW-0694">RNA-binding</keyword>
<feature type="domain" description="RRM" evidence="11">
    <location>
        <begin position="579"/>
        <end position="654"/>
    </location>
</feature>
<dbReference type="Gene3D" id="1.25.40.10">
    <property type="entry name" value="Tetratricopeptide repeat domain"/>
    <property type="match status" value="2"/>
</dbReference>
<protein>
    <recommendedName>
        <fullName evidence="8">U4/U6 snRNA-associated-splicing factor PRP24</fullName>
    </recommendedName>
</protein>
<evidence type="ECO:0000256" key="6">
    <source>
        <dbReference type="ARBA" id="ARBA00023242"/>
    </source>
</evidence>
<feature type="compositionally biased region" description="Basic and acidic residues" evidence="10">
    <location>
        <begin position="969"/>
        <end position="978"/>
    </location>
</feature>
<dbReference type="FunFam" id="3.30.70.330:FF:000365">
    <property type="entry name" value="U4/U6 snRNA-associated-splicing factor PRP24"/>
    <property type="match status" value="1"/>
</dbReference>
<evidence type="ECO:0000256" key="4">
    <source>
        <dbReference type="ARBA" id="ARBA00022884"/>
    </source>
</evidence>
<dbReference type="InterPro" id="IPR003107">
    <property type="entry name" value="HAT"/>
</dbReference>
<dbReference type="InterPro" id="IPR000504">
    <property type="entry name" value="RRM_dom"/>
</dbReference>
<dbReference type="SMART" id="SM00386">
    <property type="entry name" value="HAT"/>
    <property type="match status" value="3"/>
</dbReference>
<sequence length="1049" mass="118835">MGEPPVSEEDFTFLLDEASRNARDLNQRVEVVELYKRAISAEPWSNTLWLARCEWVLSLYTDCRDPDAGWPEEEQMLGQELFSLQMVQELWQEGAAATKFRLNDSHELWNRWITIELEELAKSPSREYVERVRKIFFDRLQTPHAKWDETSQMFSTFITKYDEPSWESTMVQVTQMGSPAKYLYAQREERELKLQQVMAAGDKEGAASVMREYLEWESLQPLKKPKKGLPPSPQILTVALYERALASTILGRDPGTWEDYIAFVQQSYAVNPDAQLGNPLYIAQRATAHCPWSGSLWARYMLLAETQNLDFTTIADIKHAATSTGVLDREGKMDEVIEVYIAWCGYLRRRTLGKRPDDEAFDVADVGLPGSLETVQDWGRRLHKREYTGDPSFRIERILIQYLTQKGSIEEAREFWKRLANTHQKSYVFWQQYYFWEMTVRNPNSSPSLPSMVLSQAIRTKDLDWPEAIMDLYIAHCNNYEDAHTLLEAKDLVRRQFQLVVKRRERLAAEQAELYAQQQTQVITPDPTIEESPGNSKRKREPTSEDVDGNTHKKIKNEQPVADPEALQQQHLKRDRENTTVIVTNLPPGATQTKVRQYFKDYGHINSAILKTEADKLSSTCLIEFRSNDDVQSAFLRDGKFFGENQIRVESGTGLTLYVTNYPPSADDNYMHNLFKDCGEIFSIRWPSLKFNTHRRFCYITFRKAEAASAATQLDGKLLENKFKLVAKYSDPAGKKQREGATAEGRELHITSLDSSLKENDLKEVFAKYGKVETVRILRAFNGESKGAGFVVFEKKEEATAALELDKTKLKSSVLHVELTQTRNYKPIATSREKGTSTSPAPDADGDHAMSSASSVDQLHHNQHALHQPSSPESTNRTITLLNIPDTVNDARIRAIAAPFGTITKVVLRPDHQGAIIEYEDVASAGKAALALENHEIVPGRKLRTGGMKDLFAHTSEFKTDRIVIGQNGKKEKEKEKGSMSTSTNNFMQPSAPVRRPGGRGGLGKKRGLGFSGPKKAETNSDAKPTGLENLSLKSNADFKKMFLSGGKA</sequence>
<evidence type="ECO:0000259" key="11">
    <source>
        <dbReference type="PROSITE" id="PS50102"/>
    </source>
</evidence>
<dbReference type="CDD" id="cd12297">
    <property type="entry name" value="RRM2_Prp24"/>
    <property type="match status" value="1"/>
</dbReference>
<dbReference type="InterPro" id="IPR034398">
    <property type="entry name" value="Prp24_RRM2"/>
</dbReference>
<evidence type="ECO:0000256" key="5">
    <source>
        <dbReference type="ARBA" id="ARBA00023187"/>
    </source>
</evidence>
<comment type="subcellular location">
    <subcellularLocation>
        <location evidence="1">Nucleus</location>
    </subcellularLocation>
</comment>
<dbReference type="SUPFAM" id="SSF54928">
    <property type="entry name" value="RNA-binding domain, RBD"/>
    <property type="match status" value="3"/>
</dbReference>
<dbReference type="Proteomes" id="UP000322873">
    <property type="component" value="Unassembled WGS sequence"/>
</dbReference>
<dbReference type="VEuPathDB" id="FungiDB:MFRU_004g03670"/>
<evidence type="ECO:0000313" key="12">
    <source>
        <dbReference type="EMBL" id="KAA8569637.1"/>
    </source>
</evidence>
<feature type="region of interest" description="Disordered" evidence="10">
    <location>
        <begin position="825"/>
        <end position="877"/>
    </location>
</feature>
<evidence type="ECO:0000256" key="10">
    <source>
        <dbReference type="SAM" id="MobiDB-lite"/>
    </source>
</evidence>
<feature type="domain" description="RRM" evidence="11">
    <location>
        <begin position="746"/>
        <end position="822"/>
    </location>
</feature>
<dbReference type="GO" id="GO:0005688">
    <property type="term" value="C:U6 snRNP"/>
    <property type="evidence" value="ECO:0007669"/>
    <property type="project" value="UniProtKB-ARBA"/>
</dbReference>
<dbReference type="InterPro" id="IPR031766">
    <property type="entry name" value="RRM_occluded"/>
</dbReference>
<keyword evidence="6" id="KW-0539">Nucleus</keyword>